<keyword evidence="2" id="KW-0472">Membrane</keyword>
<organism evidence="5 6">
    <name type="scientific">Crassaminicella indica</name>
    <dbReference type="NCBI Taxonomy" id="2855394"/>
    <lineage>
        <taxon>Bacteria</taxon>
        <taxon>Bacillati</taxon>
        <taxon>Bacillota</taxon>
        <taxon>Clostridia</taxon>
        <taxon>Eubacteriales</taxon>
        <taxon>Clostridiaceae</taxon>
        <taxon>Crassaminicella</taxon>
    </lineage>
</organism>
<feature type="domain" description="Putative zinc-finger" evidence="3">
    <location>
        <begin position="3"/>
        <end position="37"/>
    </location>
</feature>
<evidence type="ECO:0000259" key="3">
    <source>
        <dbReference type="Pfam" id="PF13490"/>
    </source>
</evidence>
<keyword evidence="2" id="KW-0812">Transmembrane</keyword>
<evidence type="ECO:0000313" key="6">
    <source>
        <dbReference type="Proteomes" id="UP000886818"/>
    </source>
</evidence>
<sequence length="425" mass="49041">MRCMEMEEMISLYIDDILDKHTKDMLDKHLKECKECRSEYENLMRQIDLCNKLPMVDLPEGFEDDLHEALLKVNEENETLDKKINVESISLKKKNKKFSWKVFSSIAAVFIILIISISTLSSMNMGKKEEIIKGSKENIMEIKQSIDGFATPNKNEVALDNSEFRGNNAKSIKTLRGSSKINTVSEKQVIKSNERKIIKSAYVELDIENYDKKFNEIINMTEAMGGYIEDSNTAYSHYVPEKVETSLKKGNITVRVPEDNFISMVEKVKELGTVTNFSINGQDITQMYRDTANEIENLKIQEKRLREIMKKANNVKDVLEVERELTRVRGELNRLTGNIKRWDNLVSLSSIHISLNEIIHKDKKIQQVDHYILDKAKKGWISTVNHIVDFFEKSFVLFVSILPIILLIGVIGIPIIYVIKKLQNK</sequence>
<dbReference type="Pfam" id="PF13490">
    <property type="entry name" value="zf-HC2"/>
    <property type="match status" value="1"/>
</dbReference>
<accession>A0ABX8RA95</accession>
<feature type="domain" description="DUF4349" evidence="4">
    <location>
        <begin position="195"/>
        <end position="413"/>
    </location>
</feature>
<dbReference type="InterPro" id="IPR027383">
    <property type="entry name" value="Znf_put"/>
</dbReference>
<feature type="transmembrane region" description="Helical" evidence="2">
    <location>
        <begin position="102"/>
        <end position="123"/>
    </location>
</feature>
<proteinExistence type="predicted"/>
<keyword evidence="1" id="KW-0175">Coiled coil</keyword>
<evidence type="ECO:0000259" key="4">
    <source>
        <dbReference type="Pfam" id="PF14257"/>
    </source>
</evidence>
<feature type="transmembrane region" description="Helical" evidence="2">
    <location>
        <begin position="395"/>
        <end position="419"/>
    </location>
</feature>
<dbReference type="EMBL" id="CP078093">
    <property type="protein sequence ID" value="QXM05731.1"/>
    <property type="molecule type" value="Genomic_DNA"/>
</dbReference>
<dbReference type="InterPro" id="IPR025645">
    <property type="entry name" value="DUF4349"/>
</dbReference>
<feature type="coiled-coil region" evidence="1">
    <location>
        <begin position="288"/>
        <end position="338"/>
    </location>
</feature>
<protein>
    <submittedName>
        <fullName evidence="5">DUF4349 domain-containing protein</fullName>
    </submittedName>
</protein>
<keyword evidence="6" id="KW-1185">Reference proteome</keyword>
<reference evidence="5" key="1">
    <citation type="submission" date="2021-07" db="EMBL/GenBank/DDBJ databases">
        <title>Complete genome sequence of Crassaminicella sp. 143-21, isolated from a deep-sea hydrothermal vent.</title>
        <authorList>
            <person name="Li X."/>
        </authorList>
    </citation>
    <scope>NUCLEOTIDE SEQUENCE</scope>
    <source>
        <strain evidence="5">143-21</strain>
    </source>
</reference>
<evidence type="ECO:0000256" key="1">
    <source>
        <dbReference type="SAM" id="Coils"/>
    </source>
</evidence>
<gene>
    <name evidence="5" type="ORF">KVH43_10205</name>
</gene>
<name>A0ABX8RA95_9CLOT</name>
<keyword evidence="2" id="KW-1133">Transmembrane helix</keyword>
<dbReference type="Pfam" id="PF14257">
    <property type="entry name" value="DUF4349"/>
    <property type="match status" value="1"/>
</dbReference>
<dbReference type="Proteomes" id="UP000886818">
    <property type="component" value="Chromosome"/>
</dbReference>
<dbReference type="RefSeq" id="WP_218282429.1">
    <property type="nucleotide sequence ID" value="NZ_CP078093.1"/>
</dbReference>
<evidence type="ECO:0000313" key="5">
    <source>
        <dbReference type="EMBL" id="QXM05731.1"/>
    </source>
</evidence>
<evidence type="ECO:0000256" key="2">
    <source>
        <dbReference type="SAM" id="Phobius"/>
    </source>
</evidence>